<reference evidence="4" key="1">
    <citation type="submission" date="2025-08" db="UniProtKB">
        <authorList>
            <consortium name="RefSeq"/>
        </authorList>
    </citation>
    <scope>IDENTIFICATION</scope>
    <source>
        <strain evidence="4">Airmid</strain>
    </source>
</reference>
<dbReference type="OrthoDB" id="6515375at2759"/>
<dbReference type="KEGG" id="dpte:113791899"/>
<keyword evidence="2" id="KW-0732">Signal</keyword>
<dbReference type="InParanoid" id="A0A6P6XWJ3"/>
<keyword evidence="1" id="KW-0472">Membrane</keyword>
<feature type="transmembrane region" description="Helical" evidence="1">
    <location>
        <begin position="134"/>
        <end position="156"/>
    </location>
</feature>
<name>A0A6P6XWJ3_DERPT</name>
<evidence type="ECO:0000313" key="4">
    <source>
        <dbReference type="RefSeq" id="XP_027197550.1"/>
    </source>
</evidence>
<feature type="chain" id="PRO_5028163198" evidence="2">
    <location>
        <begin position="23"/>
        <end position="250"/>
    </location>
</feature>
<feature type="signal peptide" evidence="2">
    <location>
        <begin position="1"/>
        <end position="22"/>
    </location>
</feature>
<dbReference type="Proteomes" id="UP000515146">
    <property type="component" value="Unplaced"/>
</dbReference>
<dbReference type="RefSeq" id="XP_027197550.1">
    <property type="nucleotide sequence ID" value="XM_027341749.1"/>
</dbReference>
<feature type="transmembrane region" description="Helical" evidence="1">
    <location>
        <begin position="177"/>
        <end position="197"/>
    </location>
</feature>
<evidence type="ECO:0000256" key="2">
    <source>
        <dbReference type="SAM" id="SignalP"/>
    </source>
</evidence>
<organism evidence="3 4">
    <name type="scientific">Dermatophagoides pteronyssinus</name>
    <name type="common">European house dust mite</name>
    <dbReference type="NCBI Taxonomy" id="6956"/>
    <lineage>
        <taxon>Eukaryota</taxon>
        <taxon>Metazoa</taxon>
        <taxon>Ecdysozoa</taxon>
        <taxon>Arthropoda</taxon>
        <taxon>Chelicerata</taxon>
        <taxon>Arachnida</taxon>
        <taxon>Acari</taxon>
        <taxon>Acariformes</taxon>
        <taxon>Sarcoptiformes</taxon>
        <taxon>Astigmata</taxon>
        <taxon>Psoroptidia</taxon>
        <taxon>Analgoidea</taxon>
        <taxon>Pyroglyphidae</taxon>
        <taxon>Dermatophagoidinae</taxon>
        <taxon>Dermatophagoides</taxon>
    </lineage>
</organism>
<gene>
    <name evidence="4" type="primary">LOC113791899</name>
</gene>
<sequence length="250" mass="29061">MFAKFFFHFVFFVVLINFQIHCDFGKEKLLIMANFNYVNNNERTIYNNEQFNPMYLDEPIRLDTSPYNRRFSQNGDSYMARRYSSPQMGYYDLITGEYRYRSDNYNQSSSLSNYIGETEPPMCENTCKCCQVKLPFNCLTISLITCLMLLIMFGLFQAILSTSNSKNPVNTTIFSDMIFLMSFLSVIFFILTIIRYICIEKFHLCNNGLCYRFHLLGKVIGDVFSNDSSKHISYNSGPNIDVGGDGEEFV</sequence>
<accession>A0A6P6XWJ3</accession>
<evidence type="ECO:0000313" key="3">
    <source>
        <dbReference type="Proteomes" id="UP000515146"/>
    </source>
</evidence>
<proteinExistence type="predicted"/>
<dbReference type="AlphaFoldDB" id="A0A6P6XWJ3"/>
<keyword evidence="1" id="KW-0812">Transmembrane</keyword>
<evidence type="ECO:0000256" key="1">
    <source>
        <dbReference type="SAM" id="Phobius"/>
    </source>
</evidence>
<keyword evidence="3" id="KW-1185">Reference proteome</keyword>
<protein>
    <submittedName>
        <fullName evidence="4">Uncharacterized protein LOC113791899</fullName>
    </submittedName>
</protein>
<keyword evidence="1" id="KW-1133">Transmembrane helix</keyword>